<gene>
    <name evidence="1" type="ORF">g.50577</name>
</gene>
<reference evidence="1" key="1">
    <citation type="submission" date="2018-04" db="EMBL/GenBank/DDBJ databases">
        <title>Transcriptome assembly of Sipha flava.</title>
        <authorList>
            <person name="Scully E.D."/>
            <person name="Geib S.M."/>
            <person name="Palmer N.A."/>
            <person name="Koch K."/>
            <person name="Bradshaw J."/>
            <person name="Heng-Moss T."/>
            <person name="Sarath G."/>
        </authorList>
    </citation>
    <scope>NUCLEOTIDE SEQUENCE</scope>
</reference>
<name>A0A2S2RA90_9HEMI</name>
<dbReference type="AlphaFoldDB" id="A0A2S2RA90"/>
<proteinExistence type="predicted"/>
<protein>
    <submittedName>
        <fullName evidence="1">Uncharacterized protein</fullName>
    </submittedName>
</protein>
<evidence type="ECO:0000313" key="1">
    <source>
        <dbReference type="EMBL" id="MBY86909.1"/>
    </source>
</evidence>
<organism evidence="1">
    <name type="scientific">Sipha flava</name>
    <name type="common">yellow sugarcane aphid</name>
    <dbReference type="NCBI Taxonomy" id="143950"/>
    <lineage>
        <taxon>Eukaryota</taxon>
        <taxon>Metazoa</taxon>
        <taxon>Ecdysozoa</taxon>
        <taxon>Arthropoda</taxon>
        <taxon>Hexapoda</taxon>
        <taxon>Insecta</taxon>
        <taxon>Pterygota</taxon>
        <taxon>Neoptera</taxon>
        <taxon>Paraneoptera</taxon>
        <taxon>Hemiptera</taxon>
        <taxon>Sternorrhyncha</taxon>
        <taxon>Aphidomorpha</taxon>
        <taxon>Aphidoidea</taxon>
        <taxon>Aphididae</taxon>
        <taxon>Sipha</taxon>
    </lineage>
</organism>
<accession>A0A2S2RA90</accession>
<dbReference type="EMBL" id="GGMS01017706">
    <property type="protein sequence ID" value="MBY86909.1"/>
    <property type="molecule type" value="Transcribed_RNA"/>
</dbReference>
<sequence>MIDTTAADNRLCSHLEPIMVPFVEISNVEKQDIKLCAEDLLVIEIRFEETFNFVTSVIRSTSTILHKNLRIKTVVERVEKGLTTDNIDNTIYHRQSIFKSLGTDNCTSRRGSN</sequence>